<dbReference type="PANTHER" id="PTHR42852:SF6">
    <property type="entry name" value="THIOL:DISULFIDE INTERCHANGE PROTEIN DSBE"/>
    <property type="match status" value="1"/>
</dbReference>
<dbReference type="SUPFAM" id="SSF52833">
    <property type="entry name" value="Thioredoxin-like"/>
    <property type="match status" value="1"/>
</dbReference>
<dbReference type="GO" id="GO:0030313">
    <property type="term" value="C:cell envelope"/>
    <property type="evidence" value="ECO:0007669"/>
    <property type="project" value="UniProtKB-SubCell"/>
</dbReference>
<evidence type="ECO:0000256" key="2">
    <source>
        <dbReference type="ARBA" id="ARBA00022748"/>
    </source>
</evidence>
<evidence type="ECO:0000259" key="6">
    <source>
        <dbReference type="PROSITE" id="PS51352"/>
    </source>
</evidence>
<keyword evidence="4" id="KW-0676">Redox-active center</keyword>
<dbReference type="InterPro" id="IPR050553">
    <property type="entry name" value="Thioredoxin_ResA/DsbE_sf"/>
</dbReference>
<evidence type="ECO:0000256" key="3">
    <source>
        <dbReference type="ARBA" id="ARBA00023157"/>
    </source>
</evidence>
<gene>
    <name evidence="7" type="ORF">DWW57_13365</name>
</gene>
<dbReference type="InterPro" id="IPR000866">
    <property type="entry name" value="AhpC/TSA"/>
</dbReference>
<keyword evidence="5" id="KW-0732">Signal</keyword>
<dbReference type="AlphaFoldDB" id="A0A412TN61"/>
<evidence type="ECO:0000313" key="7">
    <source>
        <dbReference type="EMBL" id="RGU55191.1"/>
    </source>
</evidence>
<sequence>MKNLLLVYVILLGCFSANAQEFVKKFRIEGHIKGLETPDGKMYLRGLVNANGVNQTDTVEVHDGRFSFSGETEPTCVKIYSKRVGYPNYINPMDIFVGEGNIYVEAIYDTTEYTFLRDVKVKGSPLHDESVIYNRKLTDALGHVDFEKLQKDYMTAQEKRDTTALRKLNEINDELSTKLKQAMDDFIRDNPTSFVSMHVISEISRATGEYLALAKKWFGYMNASVKSSLIGKRIAKNLEYASKGELIGKPAGDFEQPTADGKPVRLSDYRGKYVLLDFWASWCGPCRAENPHVLAAYKRFHDKGFDVLAVSLDTDADKWKKAIEEDALPWTHVSDLKRKNAAVEQFGVSGIPDNFLIGPDGIVIARGLRGDALMMKLEEIFKVK</sequence>
<dbReference type="GO" id="GO:0016491">
    <property type="term" value="F:oxidoreductase activity"/>
    <property type="evidence" value="ECO:0007669"/>
    <property type="project" value="InterPro"/>
</dbReference>
<evidence type="ECO:0000256" key="4">
    <source>
        <dbReference type="ARBA" id="ARBA00023284"/>
    </source>
</evidence>
<dbReference type="PROSITE" id="PS51352">
    <property type="entry name" value="THIOREDOXIN_2"/>
    <property type="match status" value="1"/>
</dbReference>
<dbReference type="GO" id="GO:0016209">
    <property type="term" value="F:antioxidant activity"/>
    <property type="evidence" value="ECO:0007669"/>
    <property type="project" value="InterPro"/>
</dbReference>
<dbReference type="GO" id="GO:0017004">
    <property type="term" value="P:cytochrome complex assembly"/>
    <property type="evidence" value="ECO:0007669"/>
    <property type="project" value="UniProtKB-KW"/>
</dbReference>
<comment type="subcellular location">
    <subcellularLocation>
        <location evidence="1">Cell envelope</location>
    </subcellularLocation>
</comment>
<dbReference type="CDD" id="cd02966">
    <property type="entry name" value="TlpA_like_family"/>
    <property type="match status" value="1"/>
</dbReference>
<dbReference type="Pfam" id="PF00578">
    <property type="entry name" value="AhpC-TSA"/>
    <property type="match status" value="1"/>
</dbReference>
<dbReference type="EMBL" id="QRYC01000020">
    <property type="protein sequence ID" value="RGU55191.1"/>
    <property type="molecule type" value="Genomic_DNA"/>
</dbReference>
<keyword evidence="2" id="KW-0201">Cytochrome c-type biogenesis</keyword>
<dbReference type="Pfam" id="PF14289">
    <property type="entry name" value="DUF4369"/>
    <property type="match status" value="1"/>
</dbReference>
<evidence type="ECO:0000256" key="5">
    <source>
        <dbReference type="SAM" id="SignalP"/>
    </source>
</evidence>
<dbReference type="InterPro" id="IPR013766">
    <property type="entry name" value="Thioredoxin_domain"/>
</dbReference>
<dbReference type="Proteomes" id="UP000284243">
    <property type="component" value="Unassembled WGS sequence"/>
</dbReference>
<dbReference type="RefSeq" id="WP_022160932.1">
    <property type="nucleotide sequence ID" value="NZ_CABJFF010000005.1"/>
</dbReference>
<proteinExistence type="predicted"/>
<dbReference type="PANTHER" id="PTHR42852">
    <property type="entry name" value="THIOL:DISULFIDE INTERCHANGE PROTEIN DSBE"/>
    <property type="match status" value="1"/>
</dbReference>
<evidence type="ECO:0000256" key="1">
    <source>
        <dbReference type="ARBA" id="ARBA00004196"/>
    </source>
</evidence>
<dbReference type="Gene3D" id="3.40.30.10">
    <property type="entry name" value="Glutaredoxin"/>
    <property type="match status" value="1"/>
</dbReference>
<accession>A0A412TN61</accession>
<dbReference type="InterPro" id="IPR025380">
    <property type="entry name" value="DUF4369"/>
</dbReference>
<feature type="chain" id="PRO_5019381632" evidence="5">
    <location>
        <begin position="20"/>
        <end position="384"/>
    </location>
</feature>
<comment type="caution">
    <text evidence="7">The sequence shown here is derived from an EMBL/GenBank/DDBJ whole genome shotgun (WGS) entry which is preliminary data.</text>
</comment>
<keyword evidence="3" id="KW-1015">Disulfide bond</keyword>
<dbReference type="PROSITE" id="PS00194">
    <property type="entry name" value="THIOREDOXIN_1"/>
    <property type="match status" value="1"/>
</dbReference>
<feature type="signal peptide" evidence="5">
    <location>
        <begin position="1"/>
        <end position="19"/>
    </location>
</feature>
<name>A0A412TN61_9BACT</name>
<protein>
    <submittedName>
        <fullName evidence="7">AhpC/TSA family protein</fullName>
    </submittedName>
</protein>
<reference evidence="7 8" key="1">
    <citation type="submission" date="2018-08" db="EMBL/GenBank/DDBJ databases">
        <title>A genome reference for cultivated species of the human gut microbiota.</title>
        <authorList>
            <person name="Zou Y."/>
            <person name="Xue W."/>
            <person name="Luo G."/>
        </authorList>
    </citation>
    <scope>NUCLEOTIDE SEQUENCE [LARGE SCALE GENOMIC DNA]</scope>
    <source>
        <strain evidence="7 8">AF16-14</strain>
    </source>
</reference>
<feature type="domain" description="Thioredoxin" evidence="6">
    <location>
        <begin position="245"/>
        <end position="384"/>
    </location>
</feature>
<organism evidence="7 8">
    <name type="scientific">Odoribacter splanchnicus</name>
    <dbReference type="NCBI Taxonomy" id="28118"/>
    <lineage>
        <taxon>Bacteria</taxon>
        <taxon>Pseudomonadati</taxon>
        <taxon>Bacteroidota</taxon>
        <taxon>Bacteroidia</taxon>
        <taxon>Bacteroidales</taxon>
        <taxon>Odoribacteraceae</taxon>
        <taxon>Odoribacter</taxon>
    </lineage>
</organism>
<evidence type="ECO:0000313" key="8">
    <source>
        <dbReference type="Proteomes" id="UP000284243"/>
    </source>
</evidence>
<dbReference type="InterPro" id="IPR017937">
    <property type="entry name" value="Thioredoxin_CS"/>
</dbReference>
<dbReference type="InterPro" id="IPR036249">
    <property type="entry name" value="Thioredoxin-like_sf"/>
</dbReference>